<evidence type="ECO:0000256" key="4">
    <source>
        <dbReference type="ARBA" id="ARBA00013185"/>
    </source>
</evidence>
<dbReference type="Proteomes" id="UP000475117">
    <property type="component" value="Chromosome"/>
</dbReference>
<organism evidence="12 13">
    <name type="scientific">Sulfuriroseicoccus oceanibius</name>
    <dbReference type="NCBI Taxonomy" id="2707525"/>
    <lineage>
        <taxon>Bacteria</taxon>
        <taxon>Pseudomonadati</taxon>
        <taxon>Verrucomicrobiota</taxon>
        <taxon>Verrucomicrobiia</taxon>
        <taxon>Verrucomicrobiales</taxon>
        <taxon>Verrucomicrobiaceae</taxon>
        <taxon>Sulfuriroseicoccus</taxon>
    </lineage>
</organism>
<evidence type="ECO:0000256" key="11">
    <source>
        <dbReference type="PIRSR" id="PIRSR005096-3"/>
    </source>
</evidence>
<gene>
    <name evidence="12" type="ORF">G3M56_000750</name>
</gene>
<dbReference type="GO" id="GO:0005737">
    <property type="term" value="C:cytoplasm"/>
    <property type="evidence" value="ECO:0007669"/>
    <property type="project" value="TreeGrafter"/>
</dbReference>
<accession>A0A6B3LCL1</accession>
<dbReference type="UniPathway" id="UPA00242"/>
<evidence type="ECO:0000256" key="9">
    <source>
        <dbReference type="PIRSR" id="PIRSR005096-1"/>
    </source>
</evidence>
<feature type="active site" description="Proton donor" evidence="9">
    <location>
        <position position="170"/>
    </location>
</feature>
<dbReference type="InterPro" id="IPR018052">
    <property type="entry name" value="Ald1_epimerase_CS"/>
</dbReference>
<dbReference type="InterPro" id="IPR008183">
    <property type="entry name" value="Aldose_1/G6P_1-epimerase"/>
</dbReference>
<feature type="active site" description="Proton acceptor" evidence="9">
    <location>
        <position position="305"/>
    </location>
</feature>
<dbReference type="PROSITE" id="PS00545">
    <property type="entry name" value="ALDOSE_1_EPIMERASE"/>
    <property type="match status" value="1"/>
</dbReference>
<dbReference type="GO" id="GO:0030246">
    <property type="term" value="F:carbohydrate binding"/>
    <property type="evidence" value="ECO:0007669"/>
    <property type="project" value="InterPro"/>
</dbReference>
<dbReference type="Pfam" id="PF01263">
    <property type="entry name" value="Aldose_epim"/>
    <property type="match status" value="1"/>
</dbReference>
<evidence type="ECO:0000256" key="8">
    <source>
        <dbReference type="PIRNR" id="PIRNR005096"/>
    </source>
</evidence>
<dbReference type="PANTHER" id="PTHR10091">
    <property type="entry name" value="ALDOSE-1-EPIMERASE"/>
    <property type="match status" value="1"/>
</dbReference>
<comment type="similarity">
    <text evidence="3 8">Belongs to the aldose epimerase family.</text>
</comment>
<dbReference type="EC" id="5.1.3.3" evidence="4 8"/>
<dbReference type="GO" id="GO:0004034">
    <property type="term" value="F:aldose 1-epimerase activity"/>
    <property type="evidence" value="ECO:0007669"/>
    <property type="project" value="UniProtKB-EC"/>
</dbReference>
<dbReference type="AlphaFoldDB" id="A0A6B3LCL1"/>
<proteinExistence type="inferred from homology"/>
<dbReference type="SUPFAM" id="SSF74650">
    <property type="entry name" value="Galactose mutarotase-like"/>
    <property type="match status" value="1"/>
</dbReference>
<dbReference type="InterPro" id="IPR047215">
    <property type="entry name" value="Galactose_mutarotase-like"/>
</dbReference>
<keyword evidence="6 8" id="KW-0413">Isomerase</keyword>
<evidence type="ECO:0000256" key="3">
    <source>
        <dbReference type="ARBA" id="ARBA00006206"/>
    </source>
</evidence>
<dbReference type="InterPro" id="IPR014718">
    <property type="entry name" value="GH-type_carb-bd"/>
</dbReference>
<evidence type="ECO:0000256" key="2">
    <source>
        <dbReference type="ARBA" id="ARBA00005028"/>
    </source>
</evidence>
<dbReference type="EMBL" id="CP066776">
    <property type="protein sequence ID" value="QQL45149.1"/>
    <property type="molecule type" value="Genomic_DNA"/>
</dbReference>
<protein>
    <recommendedName>
        <fullName evidence="5 8">Aldose 1-epimerase</fullName>
        <ecNumber evidence="4 8">5.1.3.3</ecNumber>
    </recommendedName>
</protein>
<reference evidence="12 13" key="1">
    <citation type="submission" date="2020-12" db="EMBL/GenBank/DDBJ databases">
        <title>Sulforoseuscoccus oceanibium gen. nov., sp. nov., a representative of the phylum Verrucomicrobia with special cytoplasmic membrane, and proposal of Sulforoseuscoccusaceae fam. nov.</title>
        <authorList>
            <person name="Xi F."/>
        </authorList>
    </citation>
    <scope>NUCLEOTIDE SEQUENCE [LARGE SCALE GENOMIC DNA]</scope>
    <source>
        <strain evidence="12 13">T37</strain>
    </source>
</reference>
<dbReference type="InterPro" id="IPR015443">
    <property type="entry name" value="Aldose_1-epimerase"/>
</dbReference>
<evidence type="ECO:0000256" key="10">
    <source>
        <dbReference type="PIRSR" id="PIRSR005096-2"/>
    </source>
</evidence>
<dbReference type="RefSeq" id="WP_164364948.1">
    <property type="nucleotide sequence ID" value="NZ_CP066776.1"/>
</dbReference>
<name>A0A6B3LCL1_9BACT</name>
<sequence length="339" mass="36376">MAQSHVILLESAQSPVRAVVTSHGASILKVEVPDANGQLADVVVGGNTLDDHKRNVACFGATCGRVANRIRNGKFSLNGEDYQIAVNNGPNALHGGDAPFGDREWSVESVIEIDGVCQGVTFLLESPDGDGGFPGALTVRATYLLSDDGELSVEYTAETDRPTVVNLTNHVYWNLSGDPESTVESHDLKVSASRYLPIDEDHLATGEVLAVDGTPFDMREGIDLGETLALDDPQIGPMRGLDHAMAIDGDGTRCALRLTDRGTGRWMEMLTNQPAVHVYTGGYLDATVPGKGGAEYRAYSGVALESENFPDAPNHPEFPSAVLNPGESYRHIIRWRFGC</sequence>
<dbReference type="CDD" id="cd09019">
    <property type="entry name" value="galactose_mutarotase_like"/>
    <property type="match status" value="1"/>
</dbReference>
<evidence type="ECO:0000256" key="7">
    <source>
        <dbReference type="ARBA" id="ARBA00023277"/>
    </source>
</evidence>
<comment type="pathway">
    <text evidence="2 8">Carbohydrate metabolism; hexose metabolism.</text>
</comment>
<dbReference type="NCBIfam" id="NF008277">
    <property type="entry name" value="PRK11055.1"/>
    <property type="match status" value="1"/>
</dbReference>
<dbReference type="PANTHER" id="PTHR10091:SF0">
    <property type="entry name" value="GALACTOSE MUTAROTASE"/>
    <property type="match status" value="1"/>
</dbReference>
<evidence type="ECO:0000313" key="13">
    <source>
        <dbReference type="Proteomes" id="UP000475117"/>
    </source>
</evidence>
<keyword evidence="13" id="KW-1185">Reference proteome</keyword>
<evidence type="ECO:0000256" key="1">
    <source>
        <dbReference type="ARBA" id="ARBA00001614"/>
    </source>
</evidence>
<evidence type="ECO:0000256" key="6">
    <source>
        <dbReference type="ARBA" id="ARBA00023235"/>
    </source>
</evidence>
<feature type="binding site" evidence="10">
    <location>
        <position position="242"/>
    </location>
    <ligand>
        <name>beta-D-galactose</name>
        <dbReference type="ChEBI" id="CHEBI:27667"/>
    </ligand>
</feature>
<dbReference type="PIRSF" id="PIRSF005096">
    <property type="entry name" value="GALM"/>
    <property type="match status" value="1"/>
</dbReference>
<dbReference type="InterPro" id="IPR011013">
    <property type="entry name" value="Gal_mutarotase_sf_dom"/>
</dbReference>
<feature type="binding site" evidence="11">
    <location>
        <begin position="68"/>
        <end position="69"/>
    </location>
    <ligand>
        <name>beta-D-galactose</name>
        <dbReference type="ChEBI" id="CHEBI:27667"/>
    </ligand>
</feature>
<comment type="catalytic activity">
    <reaction evidence="1 8">
        <text>alpha-D-glucose = beta-D-glucose</text>
        <dbReference type="Rhea" id="RHEA:10264"/>
        <dbReference type="ChEBI" id="CHEBI:15903"/>
        <dbReference type="ChEBI" id="CHEBI:17925"/>
        <dbReference type="EC" id="5.1.3.3"/>
    </reaction>
</comment>
<dbReference type="GO" id="GO:0006006">
    <property type="term" value="P:glucose metabolic process"/>
    <property type="evidence" value="ECO:0007669"/>
    <property type="project" value="TreeGrafter"/>
</dbReference>
<dbReference type="Gene3D" id="2.70.98.10">
    <property type="match status" value="1"/>
</dbReference>
<dbReference type="KEGG" id="soa:G3M56_000750"/>
<evidence type="ECO:0000313" key="12">
    <source>
        <dbReference type="EMBL" id="QQL45149.1"/>
    </source>
</evidence>
<keyword evidence="7 8" id="KW-0119">Carbohydrate metabolism</keyword>
<evidence type="ECO:0000256" key="5">
    <source>
        <dbReference type="ARBA" id="ARBA00014165"/>
    </source>
</evidence>
<dbReference type="GO" id="GO:0033499">
    <property type="term" value="P:galactose catabolic process via UDP-galactose, Leloir pathway"/>
    <property type="evidence" value="ECO:0007669"/>
    <property type="project" value="TreeGrafter"/>
</dbReference>
<feature type="binding site" evidence="11">
    <location>
        <begin position="170"/>
        <end position="172"/>
    </location>
    <ligand>
        <name>beta-D-galactose</name>
        <dbReference type="ChEBI" id="CHEBI:27667"/>
    </ligand>
</feature>